<dbReference type="Proteomes" id="UP000483802">
    <property type="component" value="Unassembled WGS sequence"/>
</dbReference>
<feature type="domain" description="DUF317" evidence="2">
    <location>
        <begin position="44"/>
        <end position="102"/>
    </location>
</feature>
<gene>
    <name evidence="3" type="ORF">GPA10_37550</name>
</gene>
<evidence type="ECO:0000256" key="1">
    <source>
        <dbReference type="SAM" id="MobiDB-lite"/>
    </source>
</evidence>
<sequence>MLAALTDTLLQPEPDTAPEIWPLLTGAGWTHEHDERGDEIARHPDGILSLRQWHTGTHGRYFWTVETPLPGHCNVWNATLDDVIPQHLLAAFVSALAVDEPVQRAMYDVPHAHLVHHERRGPQGEELAAAHKARLETARSLARKARRKTELLTTQSGPPAAVRAASGPPGRSASPTVALTGRAR</sequence>
<accession>A0A6L6X9D4</accession>
<feature type="region of interest" description="Disordered" evidence="1">
    <location>
        <begin position="142"/>
        <end position="184"/>
    </location>
</feature>
<evidence type="ECO:0000259" key="2">
    <source>
        <dbReference type="Pfam" id="PF03771"/>
    </source>
</evidence>
<comment type="caution">
    <text evidence="3">The sequence shown here is derived from an EMBL/GenBank/DDBJ whole genome shotgun (WGS) entry which is preliminary data.</text>
</comment>
<evidence type="ECO:0000313" key="3">
    <source>
        <dbReference type="EMBL" id="MVO90307.1"/>
    </source>
</evidence>
<protein>
    <submittedName>
        <fullName evidence="3">DUF317 domain-containing protein</fullName>
    </submittedName>
</protein>
<dbReference type="InterPro" id="IPR005523">
    <property type="entry name" value="DUF317_SPDY"/>
</dbReference>
<reference evidence="3 4" key="1">
    <citation type="submission" date="2019-11" db="EMBL/GenBank/DDBJ databases">
        <title>Streptomyces typhae sp. nov., a novel endophytic actinomycete isolated from the root of cattail pollen (Typha angustifolia L.).</title>
        <authorList>
            <person name="Peng C."/>
        </authorList>
    </citation>
    <scope>NUCLEOTIDE SEQUENCE [LARGE SCALE GENOMIC DNA]</scope>
    <source>
        <strain evidence="4">p1417</strain>
    </source>
</reference>
<proteinExistence type="predicted"/>
<organism evidence="3 4">
    <name type="scientific">Streptomyces typhae</name>
    <dbReference type="NCBI Taxonomy" id="2681492"/>
    <lineage>
        <taxon>Bacteria</taxon>
        <taxon>Bacillati</taxon>
        <taxon>Actinomycetota</taxon>
        <taxon>Actinomycetes</taxon>
        <taxon>Kitasatosporales</taxon>
        <taxon>Streptomycetaceae</taxon>
        <taxon>Streptomyces</taxon>
    </lineage>
</organism>
<evidence type="ECO:0000313" key="4">
    <source>
        <dbReference type="Proteomes" id="UP000483802"/>
    </source>
</evidence>
<dbReference type="Pfam" id="PF03771">
    <property type="entry name" value="SPDY"/>
    <property type="match status" value="1"/>
</dbReference>
<dbReference type="AlphaFoldDB" id="A0A6L6X9D4"/>
<keyword evidence="4" id="KW-1185">Reference proteome</keyword>
<name>A0A6L6X9D4_9ACTN</name>
<dbReference type="EMBL" id="WPNZ01000031">
    <property type="protein sequence ID" value="MVO90307.1"/>
    <property type="molecule type" value="Genomic_DNA"/>
</dbReference>